<feature type="non-terminal residue" evidence="2">
    <location>
        <position position="136"/>
    </location>
</feature>
<evidence type="ECO:0000313" key="2">
    <source>
        <dbReference type="EMBL" id="CAF5227016.1"/>
    </source>
</evidence>
<comment type="caution">
    <text evidence="2">The sequence shown here is derived from an EMBL/GenBank/DDBJ whole genome shotgun (WGS) entry which is preliminary data.</text>
</comment>
<accession>A0A8S3K7U4</accession>
<sequence>QQQQHSFHNPQQQQQQRLQPLIQTLPSNQQQFPSHLTQATNNPNLSLSAQNSLNVNQMSNPANVSQQSALDPWLALCAAALNTQPTAVAAPQQPQQDTNSLTQQWAQWLKTAQMAQTAQQAQPQLTVQQADSHHQQ</sequence>
<evidence type="ECO:0000313" key="3">
    <source>
        <dbReference type="Proteomes" id="UP000676336"/>
    </source>
</evidence>
<evidence type="ECO:0000256" key="1">
    <source>
        <dbReference type="SAM" id="MobiDB-lite"/>
    </source>
</evidence>
<dbReference type="Proteomes" id="UP000676336">
    <property type="component" value="Unassembled WGS sequence"/>
</dbReference>
<protein>
    <submittedName>
        <fullName evidence="2">Uncharacterized protein</fullName>
    </submittedName>
</protein>
<reference evidence="2" key="1">
    <citation type="submission" date="2021-02" db="EMBL/GenBank/DDBJ databases">
        <authorList>
            <person name="Nowell W R."/>
        </authorList>
    </citation>
    <scope>NUCLEOTIDE SEQUENCE</scope>
</reference>
<feature type="compositionally biased region" description="Low complexity" evidence="1">
    <location>
        <begin position="115"/>
        <end position="130"/>
    </location>
</feature>
<feature type="region of interest" description="Disordered" evidence="1">
    <location>
        <begin position="115"/>
        <end position="136"/>
    </location>
</feature>
<name>A0A8S3K7U4_9BILA</name>
<feature type="non-terminal residue" evidence="2">
    <location>
        <position position="1"/>
    </location>
</feature>
<dbReference type="EMBL" id="CAJOBI010362916">
    <property type="protein sequence ID" value="CAF5227016.1"/>
    <property type="molecule type" value="Genomic_DNA"/>
</dbReference>
<organism evidence="2 3">
    <name type="scientific">Rotaria magnacalcarata</name>
    <dbReference type="NCBI Taxonomy" id="392030"/>
    <lineage>
        <taxon>Eukaryota</taxon>
        <taxon>Metazoa</taxon>
        <taxon>Spiralia</taxon>
        <taxon>Gnathifera</taxon>
        <taxon>Rotifera</taxon>
        <taxon>Eurotatoria</taxon>
        <taxon>Bdelloidea</taxon>
        <taxon>Philodinida</taxon>
        <taxon>Philodinidae</taxon>
        <taxon>Rotaria</taxon>
    </lineage>
</organism>
<dbReference type="AlphaFoldDB" id="A0A8S3K7U4"/>
<proteinExistence type="predicted"/>
<gene>
    <name evidence="2" type="ORF">SMN809_LOCUS85060</name>
</gene>